<evidence type="ECO:0000256" key="1">
    <source>
        <dbReference type="SAM" id="Phobius"/>
    </source>
</evidence>
<reference evidence="2 3" key="1">
    <citation type="submission" date="2019-08" db="EMBL/GenBank/DDBJ databases">
        <title>In-depth cultivation of the pig gut microbiome towards novel bacterial diversity and tailored functional studies.</title>
        <authorList>
            <person name="Wylensek D."/>
            <person name="Hitch T.C.A."/>
            <person name="Clavel T."/>
        </authorList>
    </citation>
    <scope>NUCLEOTIDE SEQUENCE [LARGE SCALE GENOMIC DNA]</scope>
    <source>
        <strain evidence="2 3">Oil+RF-744-GAM-WT-6</strain>
    </source>
</reference>
<name>A0A7X2NQ16_9FIRM</name>
<sequence>MRPPGADPHPSLHTSAVFAFLSFFLPSYWVCAVQHTCPASDCFMRFVCLRPEVCLHFLSDSTSRWTPLASGWWLALADFAPTVDFHRQDTCHARHTKKASRRKLAGFRRRFSRVRAGCSIHRLQSLSRSRRTSLPACRPV</sequence>
<keyword evidence="1" id="KW-0812">Transmembrane</keyword>
<comment type="caution">
    <text evidence="2">The sequence shown here is derived from an EMBL/GenBank/DDBJ whole genome shotgun (WGS) entry which is preliminary data.</text>
</comment>
<keyword evidence="3" id="KW-1185">Reference proteome</keyword>
<proteinExistence type="predicted"/>
<dbReference type="AlphaFoldDB" id="A0A7X2NQ16"/>
<protein>
    <submittedName>
        <fullName evidence="2">Uncharacterized protein</fullName>
    </submittedName>
</protein>
<organism evidence="2 3">
    <name type="scientific">Stecheria intestinalis</name>
    <dbReference type="NCBI Taxonomy" id="2606630"/>
    <lineage>
        <taxon>Bacteria</taxon>
        <taxon>Bacillati</taxon>
        <taxon>Bacillota</taxon>
        <taxon>Erysipelotrichia</taxon>
        <taxon>Erysipelotrichales</taxon>
        <taxon>Erysipelotrichaceae</taxon>
        <taxon>Stecheria</taxon>
    </lineage>
</organism>
<keyword evidence="1" id="KW-1133">Transmembrane helix</keyword>
<accession>A0A7X2NQ16</accession>
<gene>
    <name evidence="2" type="ORF">FYJ51_00540</name>
</gene>
<keyword evidence="1" id="KW-0472">Membrane</keyword>
<dbReference type="EMBL" id="VUMN01000001">
    <property type="protein sequence ID" value="MSS57399.1"/>
    <property type="molecule type" value="Genomic_DNA"/>
</dbReference>
<feature type="transmembrane region" description="Helical" evidence="1">
    <location>
        <begin position="12"/>
        <end position="30"/>
    </location>
</feature>
<evidence type="ECO:0000313" key="2">
    <source>
        <dbReference type="EMBL" id="MSS57399.1"/>
    </source>
</evidence>
<evidence type="ECO:0000313" key="3">
    <source>
        <dbReference type="Proteomes" id="UP000461880"/>
    </source>
</evidence>
<dbReference type="Proteomes" id="UP000461880">
    <property type="component" value="Unassembled WGS sequence"/>
</dbReference>